<dbReference type="Gene3D" id="3.40.710.10">
    <property type="entry name" value="DD-peptidase/beta-lactamase superfamily"/>
    <property type="match status" value="1"/>
</dbReference>
<organism evidence="9 10">
    <name type="scientific">Photobacterium atrarenae</name>
    <dbReference type="NCBI Taxonomy" id="865757"/>
    <lineage>
        <taxon>Bacteria</taxon>
        <taxon>Pseudomonadati</taxon>
        <taxon>Pseudomonadota</taxon>
        <taxon>Gammaproteobacteria</taxon>
        <taxon>Vibrionales</taxon>
        <taxon>Vibrionaceae</taxon>
        <taxon>Photobacterium</taxon>
    </lineage>
</organism>
<evidence type="ECO:0000313" key="10">
    <source>
        <dbReference type="Proteomes" id="UP001057998"/>
    </source>
</evidence>
<proteinExistence type="inferred from homology"/>
<evidence type="ECO:0000256" key="4">
    <source>
        <dbReference type="ARBA" id="ARBA00022801"/>
    </source>
</evidence>
<reference evidence="9" key="1">
    <citation type="submission" date="2022-07" db="EMBL/GenBank/DDBJ databases">
        <title>Genome sequencing of Photobacterium atrarenae GJH2-4.</title>
        <authorList>
            <person name="Park S.-J."/>
        </authorList>
    </citation>
    <scope>NUCLEOTIDE SEQUENCE</scope>
    <source>
        <strain evidence="9">GJH2-4</strain>
    </source>
</reference>
<feature type="domain" description="Beta-lactamase-related" evidence="8">
    <location>
        <begin position="39"/>
        <end position="383"/>
    </location>
</feature>
<protein>
    <recommendedName>
        <fullName evidence="3 6">Beta-lactamase</fullName>
        <ecNumber evidence="3 6">3.5.2.6</ecNumber>
    </recommendedName>
</protein>
<dbReference type="EMBL" id="CP101509">
    <property type="protein sequence ID" value="UTV30648.1"/>
    <property type="molecule type" value="Genomic_DNA"/>
</dbReference>
<keyword evidence="10" id="KW-1185">Reference proteome</keyword>
<feature type="signal peptide" evidence="7">
    <location>
        <begin position="1"/>
        <end position="27"/>
    </location>
</feature>
<dbReference type="PROSITE" id="PS00336">
    <property type="entry name" value="BETA_LACTAMASE_C"/>
    <property type="match status" value="1"/>
</dbReference>
<dbReference type="InterPro" id="IPR050491">
    <property type="entry name" value="AmpC-like"/>
</dbReference>
<keyword evidence="4 6" id="KW-0378">Hydrolase</keyword>
<dbReference type="NCBIfam" id="NF033085">
    <property type="entry name" value="bla_class_C"/>
    <property type="match status" value="1"/>
</dbReference>
<dbReference type="InterPro" id="IPR058136">
    <property type="entry name" value="AmpC"/>
</dbReference>
<keyword evidence="5 6" id="KW-0046">Antibiotic resistance</keyword>
<evidence type="ECO:0000256" key="3">
    <source>
        <dbReference type="ARBA" id="ARBA00012865"/>
    </source>
</evidence>
<dbReference type="PANTHER" id="PTHR46825:SF8">
    <property type="entry name" value="BETA-LACTAMASE-RELATED"/>
    <property type="match status" value="1"/>
</dbReference>
<dbReference type="RefSeq" id="WP_255392011.1">
    <property type="nucleotide sequence ID" value="NZ_CP101509.1"/>
</dbReference>
<evidence type="ECO:0000256" key="7">
    <source>
        <dbReference type="SAM" id="SignalP"/>
    </source>
</evidence>
<sequence length="387" mass="42544">MIKIRTNKLVVLVATSILGSAMAPVFAETNTEFVQSVVDEKTKYLMDKYDIPGMSVAITVDGKQYFYNYGMADKERNQPVSENTIFELGSISKTFTATLAGYAQGQGNLSLDDKVEKHIPALQDSRVGEMKLIHLATYTAGGLPLQFPDEVTNQVEMLQYYNAWTPKFSPGKYRQYSNPSIGFYGHIAALSMNSDYSELMENTILPKLNMASTFINVPDDKLEDYAFGYNSNGDAVRVNPGILDAEAYGVKSTSSDMINYVESNLGVVSLDKDIANALNSTHIGYYKTSTFTQALGWEAYAYPVTLDTLLEGNSTDTILNPKPVESQNYAESLPKSVWVNKTGSTGGFGAYVAYIPEEKAGIVILANKNYPNSERVTAAFDILESIL</sequence>
<comment type="catalytic activity">
    <reaction evidence="1 6">
        <text>a beta-lactam + H2O = a substituted beta-amino acid</text>
        <dbReference type="Rhea" id="RHEA:20401"/>
        <dbReference type="ChEBI" id="CHEBI:15377"/>
        <dbReference type="ChEBI" id="CHEBI:35627"/>
        <dbReference type="ChEBI" id="CHEBI:140347"/>
        <dbReference type="EC" id="3.5.2.6"/>
    </reaction>
</comment>
<gene>
    <name evidence="9" type="ORF">NNL38_18980</name>
</gene>
<dbReference type="InterPro" id="IPR001586">
    <property type="entry name" value="Beta-lactam_class-C_AS"/>
</dbReference>
<name>A0ABY5GP08_9GAMM</name>
<comment type="similarity">
    <text evidence="2 6">Belongs to the class-C beta-lactamase family.</text>
</comment>
<dbReference type="SUPFAM" id="SSF56601">
    <property type="entry name" value="beta-lactamase/transpeptidase-like"/>
    <property type="match status" value="1"/>
</dbReference>
<dbReference type="Proteomes" id="UP001057998">
    <property type="component" value="Chromosome 2"/>
</dbReference>
<keyword evidence="7" id="KW-0732">Signal</keyword>
<accession>A0ABY5GP08</accession>
<evidence type="ECO:0000256" key="2">
    <source>
        <dbReference type="ARBA" id="ARBA00007840"/>
    </source>
</evidence>
<dbReference type="InterPro" id="IPR012338">
    <property type="entry name" value="Beta-lactam/transpept-like"/>
</dbReference>
<evidence type="ECO:0000259" key="8">
    <source>
        <dbReference type="Pfam" id="PF00144"/>
    </source>
</evidence>
<evidence type="ECO:0000256" key="5">
    <source>
        <dbReference type="ARBA" id="ARBA00023251"/>
    </source>
</evidence>
<dbReference type="InterPro" id="IPR001466">
    <property type="entry name" value="Beta-lactam-related"/>
</dbReference>
<evidence type="ECO:0000313" key="9">
    <source>
        <dbReference type="EMBL" id="UTV30648.1"/>
    </source>
</evidence>
<dbReference type="Pfam" id="PF00144">
    <property type="entry name" value="Beta-lactamase"/>
    <property type="match status" value="1"/>
</dbReference>
<evidence type="ECO:0000256" key="6">
    <source>
        <dbReference type="RuleBase" id="RU361140"/>
    </source>
</evidence>
<feature type="chain" id="PRO_5047272765" description="Beta-lactamase" evidence="7">
    <location>
        <begin position="28"/>
        <end position="387"/>
    </location>
</feature>
<evidence type="ECO:0000256" key="1">
    <source>
        <dbReference type="ARBA" id="ARBA00001526"/>
    </source>
</evidence>
<dbReference type="EC" id="3.5.2.6" evidence="3 6"/>
<dbReference type="PANTHER" id="PTHR46825">
    <property type="entry name" value="D-ALANYL-D-ALANINE-CARBOXYPEPTIDASE/ENDOPEPTIDASE AMPH"/>
    <property type="match status" value="1"/>
</dbReference>